<evidence type="ECO:0000313" key="2">
    <source>
        <dbReference type="Proteomes" id="UP000239001"/>
    </source>
</evidence>
<keyword evidence="2" id="KW-1185">Reference proteome</keyword>
<dbReference type="AlphaFoldDB" id="A0A2T1LW67"/>
<accession>A0A2T1LW67</accession>
<reference evidence="1 2" key="1">
    <citation type="submission" date="2018-03" db="EMBL/GenBank/DDBJ databases">
        <title>The ancient ancestry and fast evolution of plastids.</title>
        <authorList>
            <person name="Moore K.R."/>
            <person name="Magnabosco C."/>
            <person name="Momper L."/>
            <person name="Gold D.A."/>
            <person name="Bosak T."/>
            <person name="Fournier G.P."/>
        </authorList>
    </citation>
    <scope>NUCLEOTIDE SEQUENCE [LARGE SCALE GENOMIC DNA]</scope>
    <source>
        <strain evidence="1 2">CCALA 016</strain>
    </source>
</reference>
<dbReference type="Proteomes" id="UP000239001">
    <property type="component" value="Unassembled WGS sequence"/>
</dbReference>
<dbReference type="OrthoDB" id="581895at2"/>
<evidence type="ECO:0000313" key="1">
    <source>
        <dbReference type="EMBL" id="PSF36152.1"/>
    </source>
</evidence>
<reference evidence="1 2" key="2">
    <citation type="submission" date="2018-03" db="EMBL/GenBank/DDBJ databases">
        <authorList>
            <person name="Keele B.F."/>
        </authorList>
    </citation>
    <scope>NUCLEOTIDE SEQUENCE [LARGE SCALE GENOMIC DNA]</scope>
    <source>
        <strain evidence="1 2">CCALA 016</strain>
    </source>
</reference>
<gene>
    <name evidence="1" type="ORF">C7H19_14230</name>
</gene>
<sequence length="187" mass="20977">MEDLIQNSQGKLTNLLQQIEKGQFKKAREWGGADVIITTTPLQPSQSEQNFYPDPATSNIIVITRHAQCLSWLFCQLGSILGWSYDSLTKYAFFSSLAIAALRYQYEHLHLDVKESLTNQEQEILSKILANPEEIAAYQSQPVIISHFGVQIPALMAGDGTQPQGILLAVVHEAEKWLTQINQATEY</sequence>
<organism evidence="1 2">
    <name type="scientific">Aphanothece hegewaldii CCALA 016</name>
    <dbReference type="NCBI Taxonomy" id="2107694"/>
    <lineage>
        <taxon>Bacteria</taxon>
        <taxon>Bacillati</taxon>
        <taxon>Cyanobacteriota</taxon>
        <taxon>Cyanophyceae</taxon>
        <taxon>Oscillatoriophycideae</taxon>
        <taxon>Chroococcales</taxon>
        <taxon>Aphanothecaceae</taxon>
        <taxon>Aphanothece</taxon>
    </lineage>
</organism>
<dbReference type="RefSeq" id="WP_106457546.1">
    <property type="nucleotide sequence ID" value="NZ_PXOH01000015.1"/>
</dbReference>
<dbReference type="EMBL" id="PXOH01000015">
    <property type="protein sequence ID" value="PSF36152.1"/>
    <property type="molecule type" value="Genomic_DNA"/>
</dbReference>
<comment type="caution">
    <text evidence="1">The sequence shown here is derived from an EMBL/GenBank/DDBJ whole genome shotgun (WGS) entry which is preliminary data.</text>
</comment>
<name>A0A2T1LW67_9CHRO</name>
<proteinExistence type="predicted"/>
<protein>
    <submittedName>
        <fullName evidence="1">Uncharacterized protein</fullName>
    </submittedName>
</protein>